<dbReference type="InterPro" id="IPR041267">
    <property type="entry name" value="NLRP_HD2"/>
</dbReference>
<keyword evidence="6" id="KW-0067">ATP-binding</keyword>
<dbReference type="Gene3D" id="3.40.50.300">
    <property type="entry name" value="P-loop containing nucleotide triphosphate hydrolases"/>
    <property type="match status" value="1"/>
</dbReference>
<proteinExistence type="predicted"/>
<dbReference type="EMBL" id="JACTAM010000017">
    <property type="protein sequence ID" value="KAI2654133.1"/>
    <property type="molecule type" value="Genomic_DNA"/>
</dbReference>
<accession>A0ABQ8LWU1</accession>
<dbReference type="InterPro" id="IPR029495">
    <property type="entry name" value="NACHT-assoc"/>
</dbReference>
<dbReference type="InterPro" id="IPR007111">
    <property type="entry name" value="NACHT_NTPase"/>
</dbReference>
<organism evidence="9 10">
    <name type="scientific">Labeo rohita</name>
    <name type="common">Indian major carp</name>
    <name type="synonym">Cyprinus rohita</name>
    <dbReference type="NCBI Taxonomy" id="84645"/>
    <lineage>
        <taxon>Eukaryota</taxon>
        <taxon>Metazoa</taxon>
        <taxon>Chordata</taxon>
        <taxon>Craniata</taxon>
        <taxon>Vertebrata</taxon>
        <taxon>Euteleostomi</taxon>
        <taxon>Actinopterygii</taxon>
        <taxon>Neopterygii</taxon>
        <taxon>Teleostei</taxon>
        <taxon>Ostariophysi</taxon>
        <taxon>Cypriniformes</taxon>
        <taxon>Cyprinidae</taxon>
        <taxon>Labeoninae</taxon>
        <taxon>Labeonini</taxon>
        <taxon>Labeo</taxon>
    </lineage>
</organism>
<feature type="compositionally biased region" description="Basic and acidic residues" evidence="7">
    <location>
        <begin position="79"/>
        <end position="89"/>
    </location>
</feature>
<dbReference type="InterPro" id="IPR051261">
    <property type="entry name" value="NLR"/>
</dbReference>
<keyword evidence="4" id="KW-0677">Repeat</keyword>
<evidence type="ECO:0000256" key="2">
    <source>
        <dbReference type="ARBA" id="ARBA00022490"/>
    </source>
</evidence>
<protein>
    <submittedName>
        <fullName evidence="9">NLR family CARD domain-containing protein 3</fullName>
    </submittedName>
</protein>
<feature type="region of interest" description="Disordered" evidence="7">
    <location>
        <begin position="720"/>
        <end position="756"/>
    </location>
</feature>
<dbReference type="InterPro" id="IPR027417">
    <property type="entry name" value="P-loop_NTPase"/>
</dbReference>
<keyword evidence="2" id="KW-0963">Cytoplasm</keyword>
<dbReference type="PANTHER" id="PTHR24106">
    <property type="entry name" value="NACHT, LRR AND CARD DOMAINS-CONTAINING"/>
    <property type="match status" value="1"/>
</dbReference>
<evidence type="ECO:0000313" key="9">
    <source>
        <dbReference type="EMBL" id="KAI2654133.1"/>
    </source>
</evidence>
<gene>
    <name evidence="9" type="ORF">H4Q32_010762</name>
</gene>
<dbReference type="PROSITE" id="PS50837">
    <property type="entry name" value="NACHT"/>
    <property type="match status" value="1"/>
</dbReference>
<dbReference type="SMART" id="SM01288">
    <property type="entry name" value="FISNA"/>
    <property type="match status" value="1"/>
</dbReference>
<comment type="caution">
    <text evidence="9">The sequence shown here is derived from an EMBL/GenBank/DDBJ whole genome shotgun (WGS) entry which is preliminary data.</text>
</comment>
<keyword evidence="10" id="KW-1185">Reference proteome</keyword>
<feature type="region of interest" description="Disordered" evidence="7">
    <location>
        <begin position="68"/>
        <end position="125"/>
    </location>
</feature>
<dbReference type="Pfam" id="PF14484">
    <property type="entry name" value="FISNA"/>
    <property type="match status" value="1"/>
</dbReference>
<sequence length="839" mass="96444">MGVIQRAMVRGRNRSNLVSSPHRQTIQTRVIRKLSNPETKQNSNSTACKMNLCEKTEQEEEDVCTHKAASPEPSCVSMKSDKSMDHPIDLSDEAVTSDPEVKRDEVKRSLTPSQTHLINTHHKTSMKNKYESLFEGIKLQENQTLLNRIYTQLYIIEGESEGVNEEHEVLQMEKSLRTQDTPIYCNDIFKPLHQPGCEEKDKIKTVLTKGIAGIGKTVSVQKFILDWTEGKANQDVDFMFVLTFRELNLIKDHQYSLHRLLLDFHPELQDLDSKIYEECKIVFIFDGLDESRITLMFSDDEKVCDVNESSTVGVLMSNLIRGELLSSALIWITSRPAAANQIPSKYINRVTEIQGFNEPQKEEYFRRRISDEHQANRIISHIRRSRSLNIMCHIPVFCWISATVLQNLLKQDESAEIPQTLTEMYIHFLLTQINIRNQKYDERDPEKLLQSNRDVIVKFAELAFRQLMKGNVIFYEEDLIESGIDVTDTLVYSGICTEIFKQESVIHQRKVYCFIHLSFQEFLAAFFVFYSYVVKNKKSLMLFLSEQYKRYSRGNSMYDLLKIAVNKSLKSENGHLDLFLRFLLGISLESNQRILQDILTHTVNSSESINKITQYIKDRIKGAERLSADRSINLFLCLLEMKHQTLYREIQEFVKTENHSVKELSSSHCSTIAYMLQISEEVLDGFDLKKYNTSDEGRRRLLPAVVNCRKALGTRTHADPRNALNLLPGPDADPTVIRKSDLNPAGKTETRLHPAAFLSRSRTKRAWARAGAGAIIFQRKLHLVNLMKLKGGIHMRQLGTVRLQHGTRGNRLGPDLDPTDHLKYRPKPVRVPGRVSGPP</sequence>
<evidence type="ECO:0000313" key="10">
    <source>
        <dbReference type="Proteomes" id="UP000830375"/>
    </source>
</evidence>
<comment type="subcellular location">
    <subcellularLocation>
        <location evidence="1">Cytoplasm</location>
    </subcellularLocation>
</comment>
<feature type="region of interest" description="Disordered" evidence="7">
    <location>
        <begin position="805"/>
        <end position="839"/>
    </location>
</feature>
<feature type="compositionally biased region" description="Low complexity" evidence="7">
    <location>
        <begin position="830"/>
        <end position="839"/>
    </location>
</feature>
<dbReference type="Pfam" id="PF05729">
    <property type="entry name" value="NACHT"/>
    <property type="match status" value="1"/>
</dbReference>
<evidence type="ECO:0000256" key="6">
    <source>
        <dbReference type="ARBA" id="ARBA00022840"/>
    </source>
</evidence>
<evidence type="ECO:0000256" key="1">
    <source>
        <dbReference type="ARBA" id="ARBA00004496"/>
    </source>
</evidence>
<name>A0ABQ8LWU1_LABRO</name>
<dbReference type="InterPro" id="IPR041075">
    <property type="entry name" value="NOD1/2_WH"/>
</dbReference>
<dbReference type="Pfam" id="PF17776">
    <property type="entry name" value="NLRC4_HD2"/>
    <property type="match status" value="1"/>
</dbReference>
<reference evidence="9 10" key="1">
    <citation type="submission" date="2022-01" db="EMBL/GenBank/DDBJ databases">
        <title>A high-quality chromosome-level genome assembly of rohu carp, Labeo rohita.</title>
        <authorList>
            <person name="Arick M.A. II"/>
            <person name="Hsu C.-Y."/>
            <person name="Magbanua Z."/>
            <person name="Pechanova O."/>
            <person name="Grover C."/>
            <person name="Miller E."/>
            <person name="Thrash A."/>
            <person name="Ezzel L."/>
            <person name="Alam S."/>
            <person name="Benzie J."/>
            <person name="Hamilton M."/>
            <person name="Karsi A."/>
            <person name="Lawrence M.L."/>
            <person name="Peterson D.G."/>
        </authorList>
    </citation>
    <scope>NUCLEOTIDE SEQUENCE [LARGE SCALE GENOMIC DNA]</scope>
    <source>
        <strain evidence="10">BAU-BD-2019</strain>
        <tissue evidence="9">Blood</tissue>
    </source>
</reference>
<feature type="domain" description="NACHT" evidence="8">
    <location>
        <begin position="204"/>
        <end position="338"/>
    </location>
</feature>
<dbReference type="SUPFAM" id="SSF52540">
    <property type="entry name" value="P-loop containing nucleoside triphosphate hydrolases"/>
    <property type="match status" value="1"/>
</dbReference>
<dbReference type="Pfam" id="PF17779">
    <property type="entry name" value="WHD_NOD2"/>
    <property type="match status" value="1"/>
</dbReference>
<keyword evidence="3" id="KW-0433">Leucine-rich repeat</keyword>
<keyword evidence="5" id="KW-0547">Nucleotide-binding</keyword>
<evidence type="ECO:0000256" key="4">
    <source>
        <dbReference type="ARBA" id="ARBA00022737"/>
    </source>
</evidence>
<evidence type="ECO:0000256" key="7">
    <source>
        <dbReference type="SAM" id="MobiDB-lite"/>
    </source>
</evidence>
<feature type="compositionally biased region" description="Basic and acidic residues" evidence="7">
    <location>
        <begin position="99"/>
        <end position="108"/>
    </location>
</feature>
<dbReference type="Proteomes" id="UP000830375">
    <property type="component" value="Unassembled WGS sequence"/>
</dbReference>
<evidence type="ECO:0000256" key="5">
    <source>
        <dbReference type="ARBA" id="ARBA00022741"/>
    </source>
</evidence>
<evidence type="ECO:0000259" key="8">
    <source>
        <dbReference type="PROSITE" id="PS50837"/>
    </source>
</evidence>
<evidence type="ECO:0000256" key="3">
    <source>
        <dbReference type="ARBA" id="ARBA00022614"/>
    </source>
</evidence>